<sequence length="235" mass="27184">MEMDPLPPQSCTLSTVQRIAKNPRHFSIVYLFIVILETVFSGCQRHVIHERKEAKSNLLRAEGRRHKLDILYLDRAKQISESSSKVRRATERMPKLVGIISGHPKAEGTFVIYLSLKNCSWCWRNILRLRDSALALNKHEIRDRRNTFLWLDYRHPHGPLLNRFSSSIIMASGLHKKVKDWPKTRPRAILDIIAAVDGIVSPNPCRQILFFGSSKCKVADTWKLLRHKQSTVEWA</sequence>
<evidence type="ECO:0000313" key="2">
    <source>
        <dbReference type="Proteomes" id="UP000026915"/>
    </source>
</evidence>
<name>A0A061FEF7_THECC</name>
<dbReference type="InParanoid" id="A0A061FEF7"/>
<evidence type="ECO:0000313" key="1">
    <source>
        <dbReference type="EMBL" id="EOY15283.1"/>
    </source>
</evidence>
<protein>
    <submittedName>
        <fullName evidence="1">Uncharacterized protein</fullName>
    </submittedName>
</protein>
<dbReference type="EMBL" id="CM001886">
    <property type="protein sequence ID" value="EOY15283.1"/>
    <property type="molecule type" value="Genomic_DNA"/>
</dbReference>
<dbReference type="HOGENOM" id="CLU_1181945_0_0_1"/>
<reference evidence="1 2" key="1">
    <citation type="journal article" date="2013" name="Genome Biol.">
        <title>The genome sequence of the most widely cultivated cacao type and its use to identify candidate genes regulating pod color.</title>
        <authorList>
            <person name="Motamayor J.C."/>
            <person name="Mockaitis K."/>
            <person name="Schmutz J."/>
            <person name="Haiminen N."/>
            <person name="Iii D.L."/>
            <person name="Cornejo O."/>
            <person name="Findley S.D."/>
            <person name="Zheng P."/>
            <person name="Utro F."/>
            <person name="Royaert S."/>
            <person name="Saski C."/>
            <person name="Jenkins J."/>
            <person name="Podicheti R."/>
            <person name="Zhao M."/>
            <person name="Scheffler B.E."/>
            <person name="Stack J.C."/>
            <person name="Feltus F.A."/>
            <person name="Mustiga G.M."/>
            <person name="Amores F."/>
            <person name="Phillips W."/>
            <person name="Marelli J.P."/>
            <person name="May G.D."/>
            <person name="Shapiro H."/>
            <person name="Ma J."/>
            <person name="Bustamante C.D."/>
            <person name="Schnell R.J."/>
            <person name="Main D."/>
            <person name="Gilbert D."/>
            <person name="Parida L."/>
            <person name="Kuhn D.N."/>
        </authorList>
    </citation>
    <scope>NUCLEOTIDE SEQUENCE [LARGE SCALE GENOMIC DNA]</scope>
    <source>
        <strain evidence="2">cv. Matina 1-6</strain>
    </source>
</reference>
<proteinExistence type="predicted"/>
<dbReference type="AlphaFoldDB" id="A0A061FEF7"/>
<accession>A0A061FEF7</accession>
<organism evidence="1 2">
    <name type="scientific">Theobroma cacao</name>
    <name type="common">Cacao</name>
    <name type="synonym">Cocoa</name>
    <dbReference type="NCBI Taxonomy" id="3641"/>
    <lineage>
        <taxon>Eukaryota</taxon>
        <taxon>Viridiplantae</taxon>
        <taxon>Streptophyta</taxon>
        <taxon>Embryophyta</taxon>
        <taxon>Tracheophyta</taxon>
        <taxon>Spermatophyta</taxon>
        <taxon>Magnoliopsida</taxon>
        <taxon>eudicotyledons</taxon>
        <taxon>Gunneridae</taxon>
        <taxon>Pentapetalae</taxon>
        <taxon>rosids</taxon>
        <taxon>malvids</taxon>
        <taxon>Malvales</taxon>
        <taxon>Malvaceae</taxon>
        <taxon>Byttnerioideae</taxon>
        <taxon>Theobroma</taxon>
    </lineage>
</organism>
<dbReference type="Gramene" id="EOY15283">
    <property type="protein sequence ID" value="EOY15283"/>
    <property type="gene ID" value="TCM_034397"/>
</dbReference>
<keyword evidence="2" id="KW-1185">Reference proteome</keyword>
<gene>
    <name evidence="1" type="ORF">TCM_034397</name>
</gene>
<dbReference type="Proteomes" id="UP000026915">
    <property type="component" value="Chromosome 8"/>
</dbReference>